<dbReference type="EMBL" id="JBBWUH010000004">
    <property type="protein sequence ID" value="KAK8169923.1"/>
    <property type="molecule type" value="Genomic_DNA"/>
</dbReference>
<dbReference type="Proteomes" id="UP001456524">
    <property type="component" value="Unassembled WGS sequence"/>
</dbReference>
<gene>
    <name evidence="2" type="ORF">IWX90DRAFT_414300</name>
</gene>
<protein>
    <submittedName>
        <fullName evidence="2">Uncharacterized protein</fullName>
    </submittedName>
</protein>
<evidence type="ECO:0000313" key="3">
    <source>
        <dbReference type="Proteomes" id="UP001456524"/>
    </source>
</evidence>
<keyword evidence="3" id="KW-1185">Reference proteome</keyword>
<name>A0ABR1XXG0_9PEZI</name>
<proteinExistence type="predicted"/>
<comment type="caution">
    <text evidence="2">The sequence shown here is derived from an EMBL/GenBank/DDBJ whole genome shotgun (WGS) entry which is preliminary data.</text>
</comment>
<organism evidence="2 3">
    <name type="scientific">Phyllosticta citrichinensis</name>
    <dbReference type="NCBI Taxonomy" id="1130410"/>
    <lineage>
        <taxon>Eukaryota</taxon>
        <taxon>Fungi</taxon>
        <taxon>Dikarya</taxon>
        <taxon>Ascomycota</taxon>
        <taxon>Pezizomycotina</taxon>
        <taxon>Dothideomycetes</taxon>
        <taxon>Dothideomycetes incertae sedis</taxon>
        <taxon>Botryosphaeriales</taxon>
        <taxon>Phyllostictaceae</taxon>
        <taxon>Phyllosticta</taxon>
    </lineage>
</organism>
<feature type="compositionally biased region" description="Acidic residues" evidence="1">
    <location>
        <begin position="71"/>
        <end position="106"/>
    </location>
</feature>
<sequence>MSVAQVDKAIAAYLAKAHVEDGRPRRLEEVRSTADNVYSRLACPPQDHSSEHGAMEVEDDALPGAKRVDESLSESESNEFSEFEGCSDVDDKDEDGEDEEGEEGQDESSPSSSEKNTDAEGSNASDSFRPHIVLPNNPKFPKSVVTFTDNGEQIVQLSINASQRMAVRVNPEKATDVFWMREVIVFFCRLLGEAGIQSEADADGQAPIQTFINSVRFANRLVDILNTKEFALCKCMIDIAKAWATIGTAVRNREPAYMDLIKEDSDIEILRKDKKKRKDEALCLGWLTLQTYPELEKNRKLDQVAFSKFRDRLKNDIAAGEHLSRFEDVFGDAIFLLFVPGWKRVFRNGRYELTQDFIDGFVLRRCPALPDLIRALDPISAHVIKPTASVLPTFAFEAEGALRRNSLMLESLLRITNSQSIAGHLAIEEVGSDAESDGDGSEEE</sequence>
<evidence type="ECO:0000313" key="2">
    <source>
        <dbReference type="EMBL" id="KAK8169923.1"/>
    </source>
</evidence>
<evidence type="ECO:0000256" key="1">
    <source>
        <dbReference type="SAM" id="MobiDB-lite"/>
    </source>
</evidence>
<feature type="region of interest" description="Disordered" evidence="1">
    <location>
        <begin position="36"/>
        <end position="134"/>
    </location>
</feature>
<accession>A0ABR1XXG0</accession>
<reference evidence="2 3" key="1">
    <citation type="journal article" date="2022" name="G3 (Bethesda)">
        <title>Enemy or ally: a genomic approach to elucidate the lifestyle of Phyllosticta citrichinaensis.</title>
        <authorList>
            <person name="Buijs V.A."/>
            <person name="Groenewald J.Z."/>
            <person name="Haridas S."/>
            <person name="LaButti K.M."/>
            <person name="Lipzen A."/>
            <person name="Martin F.M."/>
            <person name="Barry K."/>
            <person name="Grigoriev I.V."/>
            <person name="Crous P.W."/>
            <person name="Seidl M.F."/>
        </authorList>
    </citation>
    <scope>NUCLEOTIDE SEQUENCE [LARGE SCALE GENOMIC DNA]</scope>
    <source>
        <strain evidence="2 3">CBS 129764</strain>
    </source>
</reference>